<organism evidence="1 2">
    <name type="scientific">Daphnia magna</name>
    <dbReference type="NCBI Taxonomy" id="35525"/>
    <lineage>
        <taxon>Eukaryota</taxon>
        <taxon>Metazoa</taxon>
        <taxon>Ecdysozoa</taxon>
        <taxon>Arthropoda</taxon>
        <taxon>Crustacea</taxon>
        <taxon>Branchiopoda</taxon>
        <taxon>Diplostraca</taxon>
        <taxon>Cladocera</taxon>
        <taxon>Anomopoda</taxon>
        <taxon>Daphniidae</taxon>
        <taxon>Daphnia</taxon>
    </lineage>
</organism>
<dbReference type="EMBL" id="JAOYFB010000039">
    <property type="protein sequence ID" value="KAK4029687.1"/>
    <property type="molecule type" value="Genomic_DNA"/>
</dbReference>
<accession>A0ABR0AXS4</accession>
<comment type="caution">
    <text evidence="1">The sequence shown here is derived from an EMBL/GenBank/DDBJ whole genome shotgun (WGS) entry which is preliminary data.</text>
</comment>
<protein>
    <submittedName>
        <fullName evidence="1">Uncharacterized protein</fullName>
    </submittedName>
</protein>
<sequence>MAFSKYKQTNGEHDARYLSCMDRERKLRPKTLHHPAIQFRISVHYLNSVQDNDINIYNGYLTM</sequence>
<evidence type="ECO:0000313" key="2">
    <source>
        <dbReference type="Proteomes" id="UP001234178"/>
    </source>
</evidence>
<name>A0ABR0AXS4_9CRUS</name>
<proteinExistence type="predicted"/>
<gene>
    <name evidence="1" type="ORF">OUZ56_022654</name>
</gene>
<dbReference type="Proteomes" id="UP001234178">
    <property type="component" value="Unassembled WGS sequence"/>
</dbReference>
<reference evidence="1 2" key="1">
    <citation type="journal article" date="2023" name="Nucleic Acids Res.">
        <title>The hologenome of Daphnia magna reveals possible DNA methylation and microbiome-mediated evolution of the host genome.</title>
        <authorList>
            <person name="Chaturvedi A."/>
            <person name="Li X."/>
            <person name="Dhandapani V."/>
            <person name="Marshall H."/>
            <person name="Kissane S."/>
            <person name="Cuenca-Cambronero M."/>
            <person name="Asole G."/>
            <person name="Calvet F."/>
            <person name="Ruiz-Romero M."/>
            <person name="Marangio P."/>
            <person name="Guigo R."/>
            <person name="Rago D."/>
            <person name="Mirbahai L."/>
            <person name="Eastwood N."/>
            <person name="Colbourne J.K."/>
            <person name="Zhou J."/>
            <person name="Mallon E."/>
            <person name="Orsini L."/>
        </authorList>
    </citation>
    <scope>NUCLEOTIDE SEQUENCE [LARGE SCALE GENOMIC DNA]</scope>
    <source>
        <strain evidence="1">LRV0_1</strain>
    </source>
</reference>
<evidence type="ECO:0000313" key="1">
    <source>
        <dbReference type="EMBL" id="KAK4029687.1"/>
    </source>
</evidence>
<keyword evidence="2" id="KW-1185">Reference proteome</keyword>